<keyword evidence="7" id="KW-0630">Potassium</keyword>
<keyword evidence="6" id="KW-0631">Potassium channel</keyword>
<evidence type="ECO:0000256" key="5">
    <source>
        <dbReference type="ARBA" id="ARBA00022692"/>
    </source>
</evidence>
<comment type="caution">
    <text evidence="14">The sequence shown here is derived from an EMBL/GenBank/DDBJ whole genome shotgun (WGS) entry which is preliminary data.</text>
</comment>
<keyword evidence="8 13" id="KW-1133">Transmembrane helix</keyword>
<keyword evidence="15" id="KW-1185">Reference proteome</keyword>
<feature type="transmembrane region" description="Helical" evidence="13">
    <location>
        <begin position="48"/>
        <end position="67"/>
    </location>
</feature>
<dbReference type="EMBL" id="JAFBCF010000001">
    <property type="protein sequence ID" value="MBM7797384.1"/>
    <property type="molecule type" value="Genomic_DNA"/>
</dbReference>
<proteinExistence type="inferred from homology"/>
<evidence type="ECO:0000313" key="15">
    <source>
        <dbReference type="Proteomes" id="UP000704762"/>
    </source>
</evidence>
<evidence type="ECO:0000256" key="10">
    <source>
        <dbReference type="ARBA" id="ARBA00023136"/>
    </source>
</evidence>
<dbReference type="Pfam" id="PF06736">
    <property type="entry name" value="TMEM175"/>
    <property type="match status" value="1"/>
</dbReference>
<feature type="transmembrane region" description="Helical" evidence="13">
    <location>
        <begin position="198"/>
        <end position="226"/>
    </location>
</feature>
<feature type="transmembrane region" description="Helical" evidence="13">
    <location>
        <begin position="87"/>
        <end position="109"/>
    </location>
</feature>
<keyword evidence="5 13" id="KW-0812">Transmembrane</keyword>
<evidence type="ECO:0000256" key="12">
    <source>
        <dbReference type="ARBA" id="ARBA00034430"/>
    </source>
</evidence>
<dbReference type="PANTHER" id="PTHR31462">
    <property type="entry name" value="ENDOSOMAL/LYSOSOMAL POTASSIUM CHANNEL TMEM175"/>
    <property type="match status" value="1"/>
</dbReference>
<dbReference type="PANTHER" id="PTHR31462:SF5">
    <property type="entry name" value="ENDOSOMAL_LYSOSOMAL PROTON CHANNEL TMEM175"/>
    <property type="match status" value="1"/>
</dbReference>
<evidence type="ECO:0000256" key="2">
    <source>
        <dbReference type="ARBA" id="ARBA00006920"/>
    </source>
</evidence>
<evidence type="ECO:0000313" key="14">
    <source>
        <dbReference type="EMBL" id="MBM7797384.1"/>
    </source>
</evidence>
<keyword evidence="10 13" id="KW-0472">Membrane</keyword>
<keyword evidence="9" id="KW-0406">Ion transport</keyword>
<name>A0ABS2REF4_9ACTN</name>
<evidence type="ECO:0000256" key="1">
    <source>
        <dbReference type="ARBA" id="ARBA00004141"/>
    </source>
</evidence>
<reference evidence="14 15" key="1">
    <citation type="submission" date="2021-01" db="EMBL/GenBank/DDBJ databases">
        <title>Sequencing the genomes of 1000 actinobacteria strains.</title>
        <authorList>
            <person name="Klenk H.-P."/>
        </authorList>
    </citation>
    <scope>NUCLEOTIDE SEQUENCE [LARGE SCALE GENOMIC DNA]</scope>
    <source>
        <strain evidence="14 15">DSM 18662</strain>
    </source>
</reference>
<comment type="subcellular location">
    <subcellularLocation>
        <location evidence="1">Membrane</location>
        <topology evidence="1">Multi-pass membrane protein</topology>
    </subcellularLocation>
</comment>
<protein>
    <submittedName>
        <fullName evidence="14">Membrane protein</fullName>
    </submittedName>
</protein>
<evidence type="ECO:0000256" key="11">
    <source>
        <dbReference type="ARBA" id="ARBA00023303"/>
    </source>
</evidence>
<keyword evidence="4" id="KW-0633">Potassium transport</keyword>
<dbReference type="Proteomes" id="UP000704762">
    <property type="component" value="Unassembled WGS sequence"/>
</dbReference>
<comment type="similarity">
    <text evidence="2">Belongs to the TMEM175 family.</text>
</comment>
<evidence type="ECO:0000256" key="4">
    <source>
        <dbReference type="ARBA" id="ARBA00022538"/>
    </source>
</evidence>
<feature type="transmembrane region" description="Helical" evidence="13">
    <location>
        <begin position="121"/>
        <end position="143"/>
    </location>
</feature>
<evidence type="ECO:0000256" key="13">
    <source>
        <dbReference type="SAM" id="Phobius"/>
    </source>
</evidence>
<dbReference type="InterPro" id="IPR010617">
    <property type="entry name" value="TMEM175-like"/>
</dbReference>
<keyword evidence="3" id="KW-0813">Transport</keyword>
<feature type="transmembrane region" description="Helical" evidence="13">
    <location>
        <begin position="155"/>
        <end position="177"/>
    </location>
</feature>
<evidence type="ECO:0000256" key="9">
    <source>
        <dbReference type="ARBA" id="ARBA00023065"/>
    </source>
</evidence>
<comment type="catalytic activity">
    <reaction evidence="12">
        <text>K(+)(in) = K(+)(out)</text>
        <dbReference type="Rhea" id="RHEA:29463"/>
        <dbReference type="ChEBI" id="CHEBI:29103"/>
    </reaction>
</comment>
<accession>A0ABS2REF4</accession>
<keyword evidence="11" id="KW-0407">Ion channel</keyword>
<gene>
    <name evidence="14" type="ORF">JOE57_000305</name>
</gene>
<sequence length="245" mass="26848">MRTGTRAGCRGRARAIGVTTGGDFCAGPRGMEEALESSHEQSTGLERLVFFSDAVFAIVITLLVLPLTAEIDLPEPSQSLAQLVEDLWPRMISFLVSFLVIGQFWIAHHHMFGKVRHFDQGLLWFNLVSLLTISFMPFPTAVLGSRVEADEPFPVVFYAASLAVSSLALTTTWLYAVRRQLVDPGMNDQAVRAFTARAITTSAIFLLSMGAAFLGLWVAVACWLVLLPLGRLVIGRVQAPRQNSI</sequence>
<evidence type="ECO:0000256" key="6">
    <source>
        <dbReference type="ARBA" id="ARBA00022826"/>
    </source>
</evidence>
<evidence type="ECO:0000256" key="8">
    <source>
        <dbReference type="ARBA" id="ARBA00022989"/>
    </source>
</evidence>
<evidence type="ECO:0000256" key="3">
    <source>
        <dbReference type="ARBA" id="ARBA00022448"/>
    </source>
</evidence>
<organism evidence="14 15">
    <name type="scientific">Microlunatus panaciterrae</name>
    <dbReference type="NCBI Taxonomy" id="400768"/>
    <lineage>
        <taxon>Bacteria</taxon>
        <taxon>Bacillati</taxon>
        <taxon>Actinomycetota</taxon>
        <taxon>Actinomycetes</taxon>
        <taxon>Propionibacteriales</taxon>
        <taxon>Propionibacteriaceae</taxon>
        <taxon>Microlunatus</taxon>
    </lineage>
</organism>
<evidence type="ECO:0000256" key="7">
    <source>
        <dbReference type="ARBA" id="ARBA00022958"/>
    </source>
</evidence>